<reference evidence="1" key="1">
    <citation type="submission" date="2022-07" db="EMBL/GenBank/DDBJ databases">
        <title>Phylogenomic reconstructions and comparative analyses of Kickxellomycotina fungi.</title>
        <authorList>
            <person name="Reynolds N.K."/>
            <person name="Stajich J.E."/>
            <person name="Barry K."/>
            <person name="Grigoriev I.V."/>
            <person name="Crous P."/>
            <person name="Smith M.E."/>
        </authorList>
    </citation>
    <scope>NUCLEOTIDE SEQUENCE</scope>
    <source>
        <strain evidence="1">RSA 1196</strain>
    </source>
</reference>
<evidence type="ECO:0008006" key="3">
    <source>
        <dbReference type="Google" id="ProtNLM"/>
    </source>
</evidence>
<name>A0A9W8E5C7_9FUNG</name>
<dbReference type="InterPro" id="IPR011989">
    <property type="entry name" value="ARM-like"/>
</dbReference>
<accession>A0A9W8E5C7</accession>
<protein>
    <recommendedName>
        <fullName evidence="3">Neurochondrin</fullName>
    </recommendedName>
</protein>
<dbReference type="EMBL" id="JANBPY010000148">
    <property type="protein sequence ID" value="KAJ1968689.1"/>
    <property type="molecule type" value="Genomic_DNA"/>
</dbReference>
<dbReference type="AlphaFoldDB" id="A0A9W8E5C7"/>
<evidence type="ECO:0000313" key="1">
    <source>
        <dbReference type="EMBL" id="KAJ1968689.1"/>
    </source>
</evidence>
<dbReference type="SUPFAM" id="SSF48371">
    <property type="entry name" value="ARM repeat"/>
    <property type="match status" value="1"/>
</dbReference>
<organism evidence="1 2">
    <name type="scientific">Dispira parvispora</name>
    <dbReference type="NCBI Taxonomy" id="1520584"/>
    <lineage>
        <taxon>Eukaryota</taxon>
        <taxon>Fungi</taxon>
        <taxon>Fungi incertae sedis</taxon>
        <taxon>Zoopagomycota</taxon>
        <taxon>Kickxellomycotina</taxon>
        <taxon>Dimargaritomycetes</taxon>
        <taxon>Dimargaritales</taxon>
        <taxon>Dimargaritaceae</taxon>
        <taxon>Dispira</taxon>
    </lineage>
</organism>
<dbReference type="PANTHER" id="PTHR13109:SF7">
    <property type="entry name" value="NEUROCHONDRIN"/>
    <property type="match status" value="1"/>
</dbReference>
<evidence type="ECO:0000313" key="2">
    <source>
        <dbReference type="Proteomes" id="UP001150925"/>
    </source>
</evidence>
<proteinExistence type="predicted"/>
<dbReference type="Proteomes" id="UP001150925">
    <property type="component" value="Unassembled WGS sequence"/>
</dbReference>
<gene>
    <name evidence="1" type="ORF">IWQ62_001092</name>
</gene>
<sequence>MTEDATPTPLSKTQASCLQLLRNARTDEEKFAGLLLIPRVFDSQNERQMVTLLTHLDVAFIQRLLYSTDHSDADSYREVGLAVLASFCVHWNLLNHPVLLSLLPHLIHTLKESVEKRNESLLKDTVPILVQVAAHPEGLKRLRDEGDTLVPTLITLIHSTSIDESLCGQAVRIIGQLLGYPPRYHPGDQQDTNSSTFALHCRVWATTFRGSAQLLYSEQRQLKFEILGAICDALSSIQTNEGAQNLADLYFTKSDKQSSLQPSHMGFQILHSLLLIKLTMLSILRQSHGSFEQKDVALLLIAQLVRLFGHAFFVPVGSSQFAPLRKELLARDHSTDTCINLGDVFTTVQETEEVRCFSLWLRMASIEFRMLLDERMLVPPDQSLAEIPAKRQEWMLPACLTILEAAIHYLAWVDDAPHNTDLTLEQSSSNLDLEKTHIALSLTYLEKVAHVYMTSLNKDEVLTWLNCLKESFSAAVVYLEELQTRGALTKALNETVTLAVVRGLCCWLAQDLTLLTDHPQLPHLLQAIIASETLREITGHFIRPVVQLWLDSIVLDSGPDSKIFTPSVCELVRHMGQTLTLLP</sequence>
<keyword evidence="2" id="KW-1185">Reference proteome</keyword>
<dbReference type="InterPro" id="IPR016024">
    <property type="entry name" value="ARM-type_fold"/>
</dbReference>
<dbReference type="Gene3D" id="1.25.10.10">
    <property type="entry name" value="Leucine-rich Repeat Variant"/>
    <property type="match status" value="1"/>
</dbReference>
<dbReference type="OrthoDB" id="8962942at2759"/>
<dbReference type="PANTHER" id="PTHR13109">
    <property type="entry name" value="NEUROCHONDRIN"/>
    <property type="match status" value="1"/>
</dbReference>
<comment type="caution">
    <text evidence="1">The sequence shown here is derived from an EMBL/GenBank/DDBJ whole genome shotgun (WGS) entry which is preliminary data.</text>
</comment>
<dbReference type="InterPro" id="IPR008709">
    <property type="entry name" value="Neurochondrin"/>
</dbReference>
<dbReference type="Pfam" id="PF05536">
    <property type="entry name" value="Neurochondrin"/>
    <property type="match status" value="2"/>
</dbReference>